<feature type="region of interest" description="Disordered" evidence="2">
    <location>
        <begin position="95"/>
        <end position="169"/>
    </location>
</feature>
<evidence type="ECO:0000313" key="5">
    <source>
        <dbReference type="Proteomes" id="UP000094112"/>
    </source>
</evidence>
<dbReference type="RefSeq" id="XP_019037172.1">
    <property type="nucleotide sequence ID" value="XM_019180472.1"/>
</dbReference>
<dbReference type="EMBL" id="KV454212">
    <property type="protein sequence ID" value="ODQ57965.1"/>
    <property type="molecule type" value="Genomic_DNA"/>
</dbReference>
<dbReference type="PANTHER" id="PTHR22100">
    <property type="entry name" value="WINGS APART-LIKE PROTEIN HOMOLOG"/>
    <property type="match status" value="1"/>
</dbReference>
<gene>
    <name evidence="4" type="ORF">WICANDRAFT_106380</name>
</gene>
<feature type="region of interest" description="Disordered" evidence="2">
    <location>
        <begin position="298"/>
        <end position="324"/>
    </location>
</feature>
<dbReference type="GeneID" id="30197718"/>
<protein>
    <recommendedName>
        <fullName evidence="3">Wings apart-like protein C-terminal domain-containing protein</fullName>
    </recommendedName>
</protein>
<feature type="compositionally biased region" description="Polar residues" evidence="2">
    <location>
        <begin position="155"/>
        <end position="169"/>
    </location>
</feature>
<feature type="domain" description="Wings apart-like protein C-terminal" evidence="3">
    <location>
        <begin position="328"/>
        <end position="502"/>
    </location>
</feature>
<evidence type="ECO:0000259" key="3">
    <source>
        <dbReference type="Pfam" id="PF07814"/>
    </source>
</evidence>
<dbReference type="Proteomes" id="UP000094112">
    <property type="component" value="Unassembled WGS sequence"/>
</dbReference>
<name>A0A1E3NXY8_WICAA</name>
<dbReference type="InterPro" id="IPR039874">
    <property type="entry name" value="WAPL"/>
</dbReference>
<feature type="compositionally biased region" description="Polar residues" evidence="2">
    <location>
        <begin position="116"/>
        <end position="127"/>
    </location>
</feature>
<dbReference type="InterPro" id="IPR022771">
    <property type="entry name" value="WAPL_C"/>
</dbReference>
<dbReference type="InterPro" id="IPR011989">
    <property type="entry name" value="ARM-like"/>
</dbReference>
<feature type="compositionally biased region" description="Polar residues" evidence="2">
    <location>
        <begin position="314"/>
        <end position="324"/>
    </location>
</feature>
<evidence type="ECO:0000313" key="4">
    <source>
        <dbReference type="EMBL" id="ODQ57965.1"/>
    </source>
</evidence>
<dbReference type="OrthoDB" id="4097123at2759"/>
<keyword evidence="5" id="KW-1185">Reference proteome</keyword>
<organism evidence="4 5">
    <name type="scientific">Wickerhamomyces anomalus (strain ATCC 58044 / CBS 1984 / NCYC 433 / NRRL Y-366-8)</name>
    <name type="common">Yeast</name>
    <name type="synonym">Hansenula anomala</name>
    <dbReference type="NCBI Taxonomy" id="683960"/>
    <lineage>
        <taxon>Eukaryota</taxon>
        <taxon>Fungi</taxon>
        <taxon>Dikarya</taxon>
        <taxon>Ascomycota</taxon>
        <taxon>Saccharomycotina</taxon>
        <taxon>Saccharomycetes</taxon>
        <taxon>Phaffomycetales</taxon>
        <taxon>Wickerhamomycetaceae</taxon>
        <taxon>Wickerhamomyces</taxon>
    </lineage>
</organism>
<feature type="compositionally biased region" description="Polar residues" evidence="2">
    <location>
        <begin position="39"/>
        <end position="62"/>
    </location>
</feature>
<dbReference type="Gene3D" id="1.25.10.10">
    <property type="entry name" value="Leucine-rich Repeat Variant"/>
    <property type="match status" value="1"/>
</dbReference>
<dbReference type="STRING" id="683960.A0A1E3NXY8"/>
<reference evidence="4 5" key="1">
    <citation type="journal article" date="2016" name="Proc. Natl. Acad. Sci. U.S.A.">
        <title>Comparative genomics of biotechnologically important yeasts.</title>
        <authorList>
            <person name="Riley R."/>
            <person name="Haridas S."/>
            <person name="Wolfe K.H."/>
            <person name="Lopes M.R."/>
            <person name="Hittinger C.T."/>
            <person name="Goeker M."/>
            <person name="Salamov A.A."/>
            <person name="Wisecaver J.H."/>
            <person name="Long T.M."/>
            <person name="Calvey C.H."/>
            <person name="Aerts A.L."/>
            <person name="Barry K.W."/>
            <person name="Choi C."/>
            <person name="Clum A."/>
            <person name="Coughlan A.Y."/>
            <person name="Deshpande S."/>
            <person name="Douglass A.P."/>
            <person name="Hanson S.J."/>
            <person name="Klenk H.-P."/>
            <person name="LaButti K.M."/>
            <person name="Lapidus A."/>
            <person name="Lindquist E.A."/>
            <person name="Lipzen A.M."/>
            <person name="Meier-Kolthoff J.P."/>
            <person name="Ohm R.A."/>
            <person name="Otillar R.P."/>
            <person name="Pangilinan J.L."/>
            <person name="Peng Y."/>
            <person name="Rokas A."/>
            <person name="Rosa C.A."/>
            <person name="Scheuner C."/>
            <person name="Sibirny A.A."/>
            <person name="Slot J.C."/>
            <person name="Stielow J.B."/>
            <person name="Sun H."/>
            <person name="Kurtzman C.P."/>
            <person name="Blackwell M."/>
            <person name="Grigoriev I.V."/>
            <person name="Jeffries T.W."/>
        </authorList>
    </citation>
    <scope>NUCLEOTIDE SEQUENCE [LARGE SCALE GENOMIC DNA]</scope>
    <source>
        <strain evidence="5">ATCC 58044 / CBS 1984 / NCYC 433 / NRRL Y-366-8</strain>
    </source>
</reference>
<feature type="compositionally biased region" description="Low complexity" evidence="2">
    <location>
        <begin position="134"/>
        <end position="149"/>
    </location>
</feature>
<feature type="region of interest" description="Disordered" evidence="2">
    <location>
        <begin position="250"/>
        <end position="276"/>
    </location>
</feature>
<feature type="region of interest" description="Disordered" evidence="2">
    <location>
        <begin position="1"/>
        <end position="74"/>
    </location>
</feature>
<sequence>MSSRITYGKKGRRLGTGAARLQPAVEFSPKKENNITDRPLTTSSSTQESDNAPLTSPFNSPTKRAPRKEIVPDVEDQGFDFGVFDLEEDDVKPAMPKKVNRTRTKLKKVESKNESTDTIPTSPSASLGSFFVESSAKPTWSPSKSTSASPKKENITLQKSPTLSFTKKINNSKVEPKKVVRKSLKRPLKLQDTEAAGDVWDLLSDIPQERPKKKTMVFKEKDVEMTDLSTTNSNTESQENELISFFNTQQTDTQPDDEPSTPAPEDTQLLRESTASPRISKTLKTYGLQRSFLLEKQNQDGQDQLGTQEEHDTTLTSEQDQDNTEGLKTISNLRAQGENAQFLDELNFIVEGIETPSSITSSLLELAIRLFDNEFLNLLKHHGLPSFHKDIDADKLLQVFVFGFIACKVLEGGNGKIMFDDQLVHIVKTLLSCNNEVEAIKESRATKAIFKEFKDKLGDIYTPAFLGLTFLIQNNLFINAEIFETLIELFMNLNSKNDQDIKMINMILLLFESFLGSTQAVDDKFEKIVPVLLELNIKDQNCRIALLKVLIVLSVKKFEPVFSEVLVDRSIESSIQNSNTSVGLLELGLLINLVEKDACCKRALNKANLKRLYRLQSKLQGESKDYYSLLIGIMLTKFPHHLIYKTSIRKETH</sequence>
<comment type="similarity">
    <text evidence="1">Belongs to the WAPL family.</text>
</comment>
<dbReference type="Pfam" id="PF07814">
    <property type="entry name" value="WAPL"/>
    <property type="match status" value="1"/>
</dbReference>
<dbReference type="AlphaFoldDB" id="A0A1E3NXY8"/>
<evidence type="ECO:0000256" key="1">
    <source>
        <dbReference type="ARBA" id="ARBA00006854"/>
    </source>
</evidence>
<evidence type="ECO:0000256" key="2">
    <source>
        <dbReference type="SAM" id="MobiDB-lite"/>
    </source>
</evidence>
<proteinExistence type="inferred from homology"/>
<dbReference type="PANTHER" id="PTHR22100:SF13">
    <property type="entry name" value="WINGS APART-LIKE PROTEIN HOMOLOG"/>
    <property type="match status" value="1"/>
</dbReference>
<accession>A0A1E3NXY8</accession>